<accession>A0ABR9VVB5</accession>
<organism evidence="1 2">
    <name type="scientific">Synechocystis salina LEGE 00031</name>
    <dbReference type="NCBI Taxonomy" id="1828736"/>
    <lineage>
        <taxon>Bacteria</taxon>
        <taxon>Bacillati</taxon>
        <taxon>Cyanobacteriota</taxon>
        <taxon>Cyanophyceae</taxon>
        <taxon>Synechococcales</taxon>
        <taxon>Merismopediaceae</taxon>
        <taxon>Synechocystis</taxon>
    </lineage>
</organism>
<protein>
    <submittedName>
        <fullName evidence="1">Uncharacterized protein</fullName>
    </submittedName>
</protein>
<keyword evidence="2" id="KW-1185">Reference proteome</keyword>
<name>A0ABR9VVB5_9SYNC</name>
<evidence type="ECO:0000313" key="1">
    <source>
        <dbReference type="EMBL" id="MBE9255286.1"/>
    </source>
</evidence>
<comment type="caution">
    <text evidence="1">The sequence shown here is derived from an EMBL/GenBank/DDBJ whole genome shotgun (WGS) entry which is preliminary data.</text>
</comment>
<sequence>MTPLNYDNITIARTSNTAGKTTGDPYRCRYDIFTETGEKYVAFNGKGATLLNLAPGTKLRIGWKFLDNRCGSPHKSILWFEIVSTPAVTSSSQSSNKFSMANINAEYAHILAMMAG</sequence>
<reference evidence="1 2" key="1">
    <citation type="submission" date="2020-10" db="EMBL/GenBank/DDBJ databases">
        <authorList>
            <person name="Castelo-Branco R."/>
            <person name="Eusebio N."/>
            <person name="Adriana R."/>
            <person name="Vieira A."/>
            <person name="Brugerolle De Fraissinette N."/>
            <person name="Rezende De Castro R."/>
            <person name="Schneider M.P."/>
            <person name="Vasconcelos V."/>
            <person name="Leao P.N."/>
        </authorList>
    </citation>
    <scope>NUCLEOTIDE SEQUENCE [LARGE SCALE GENOMIC DNA]</scope>
    <source>
        <strain evidence="1 2">LEGE 00031</strain>
    </source>
</reference>
<proteinExistence type="predicted"/>
<dbReference type="RefSeq" id="WP_190599223.1">
    <property type="nucleotide sequence ID" value="NZ_JADEVV010000057.1"/>
</dbReference>
<dbReference type="Proteomes" id="UP000658720">
    <property type="component" value="Unassembled WGS sequence"/>
</dbReference>
<dbReference type="EMBL" id="JADEVV010000057">
    <property type="protein sequence ID" value="MBE9255286.1"/>
    <property type="molecule type" value="Genomic_DNA"/>
</dbReference>
<evidence type="ECO:0000313" key="2">
    <source>
        <dbReference type="Proteomes" id="UP000658720"/>
    </source>
</evidence>
<gene>
    <name evidence="1" type="ORF">IQ217_15875</name>
</gene>